<dbReference type="Proteomes" id="UP000836788">
    <property type="component" value="Chromosome 1"/>
</dbReference>
<reference evidence="2" key="1">
    <citation type="submission" date="2022-02" db="EMBL/GenBank/DDBJ databases">
        <authorList>
            <person name="Giguere J D."/>
        </authorList>
    </citation>
    <scope>NUCLEOTIDE SEQUENCE</scope>
    <source>
        <strain evidence="2">CCAP 1055/1</strain>
    </source>
</reference>
<evidence type="ECO:0000313" key="2">
    <source>
        <dbReference type="EMBL" id="CAG9276534.1"/>
    </source>
</evidence>
<gene>
    <name evidence="2" type="ORF">PTTT1_LOCUS1015</name>
</gene>
<organism evidence="2">
    <name type="scientific">Phaeodactylum tricornutum</name>
    <name type="common">Diatom</name>
    <dbReference type="NCBI Taxonomy" id="2850"/>
    <lineage>
        <taxon>Eukaryota</taxon>
        <taxon>Sar</taxon>
        <taxon>Stramenopiles</taxon>
        <taxon>Ochrophyta</taxon>
        <taxon>Bacillariophyta</taxon>
        <taxon>Bacillariophyceae</taxon>
        <taxon>Bacillariophycidae</taxon>
        <taxon>Naviculales</taxon>
        <taxon>Phaeodactylaceae</taxon>
        <taxon>Phaeodactylum</taxon>
    </lineage>
</organism>
<feature type="compositionally biased region" description="Polar residues" evidence="1">
    <location>
        <begin position="1"/>
        <end position="16"/>
    </location>
</feature>
<accession>A0A8J9X2B6</accession>
<proteinExistence type="predicted"/>
<protein>
    <submittedName>
        <fullName evidence="2">Uncharacterized protein</fullName>
    </submittedName>
</protein>
<sequence length="247" mass="27281">MSTDANENTDPVNNETHNNDGVGETKPAAAAGDATNSAKRAALVDLDEEEDSKRMKVEVYDLAETMGFKAGDRLEVEWEIVDASSTPGTHEADDALARTRWWGATLMEHDGRTEDSVAIRTLDYDPYVEGGFPDHSKEDVIFLGRDLLVDPVTQTELQFRRQGAEEEDTVYVGREDIESIVNATLAQALQRNQSSWNAMEPSKQAFIASMIAEKKEKLTELLSSHADANGVVTADDMRTILTQTMEL</sequence>
<dbReference type="AlphaFoldDB" id="A0A8J9X2B6"/>
<feature type="region of interest" description="Disordered" evidence="1">
    <location>
        <begin position="1"/>
        <end position="37"/>
    </location>
</feature>
<evidence type="ECO:0000256" key="1">
    <source>
        <dbReference type="SAM" id="MobiDB-lite"/>
    </source>
</evidence>
<name>A0A8J9X2B6_PHATR</name>
<dbReference type="EMBL" id="OU594942">
    <property type="protein sequence ID" value="CAG9276534.1"/>
    <property type="molecule type" value="Genomic_DNA"/>
</dbReference>